<gene>
    <name evidence="7" type="ORF">BD410DRAFT_795655</name>
</gene>
<evidence type="ECO:0000256" key="2">
    <source>
        <dbReference type="ARBA" id="ARBA00022771"/>
    </source>
</evidence>
<keyword evidence="2 4" id="KW-0863">Zinc-finger</keyword>
<feature type="compositionally biased region" description="Acidic residues" evidence="5">
    <location>
        <begin position="763"/>
        <end position="775"/>
    </location>
</feature>
<proteinExistence type="predicted"/>
<keyword evidence="1 4" id="KW-0479">Metal-binding</keyword>
<evidence type="ECO:0000259" key="6">
    <source>
        <dbReference type="PROSITE" id="PS50103"/>
    </source>
</evidence>
<dbReference type="Gene3D" id="4.10.1000.10">
    <property type="entry name" value="Zinc finger, CCCH-type"/>
    <property type="match status" value="1"/>
</dbReference>
<feature type="compositionally biased region" description="Polar residues" evidence="5">
    <location>
        <begin position="528"/>
        <end position="541"/>
    </location>
</feature>
<reference evidence="7 8" key="1">
    <citation type="submission" date="2018-06" db="EMBL/GenBank/DDBJ databases">
        <title>A transcriptomic atlas of mushroom development highlights an independent origin of complex multicellularity.</title>
        <authorList>
            <consortium name="DOE Joint Genome Institute"/>
            <person name="Krizsan K."/>
            <person name="Almasi E."/>
            <person name="Merenyi Z."/>
            <person name="Sahu N."/>
            <person name="Viragh M."/>
            <person name="Koszo T."/>
            <person name="Mondo S."/>
            <person name="Kiss B."/>
            <person name="Balint B."/>
            <person name="Kues U."/>
            <person name="Barry K."/>
            <person name="Hegedus J.C."/>
            <person name="Henrissat B."/>
            <person name="Johnson J."/>
            <person name="Lipzen A."/>
            <person name="Ohm R."/>
            <person name="Nagy I."/>
            <person name="Pangilinan J."/>
            <person name="Yan J."/>
            <person name="Xiong Y."/>
            <person name="Grigoriev I.V."/>
            <person name="Hibbett D.S."/>
            <person name="Nagy L.G."/>
        </authorList>
    </citation>
    <scope>NUCLEOTIDE SEQUENCE [LARGE SCALE GENOMIC DNA]</scope>
    <source>
        <strain evidence="7 8">SZMC22713</strain>
    </source>
</reference>
<feature type="compositionally biased region" description="Polar residues" evidence="5">
    <location>
        <begin position="202"/>
        <end position="218"/>
    </location>
</feature>
<dbReference type="EMBL" id="ML170250">
    <property type="protein sequence ID" value="TDL16169.1"/>
    <property type="molecule type" value="Genomic_DNA"/>
</dbReference>
<feature type="zinc finger region" description="C3H1-type" evidence="4">
    <location>
        <begin position="67"/>
        <end position="94"/>
    </location>
</feature>
<protein>
    <recommendedName>
        <fullName evidence="6">C3H1-type domain-containing protein</fullName>
    </recommendedName>
</protein>
<dbReference type="OrthoDB" id="411372at2759"/>
<dbReference type="Pfam" id="PF14608">
    <property type="entry name" value="zf-CCCH_2"/>
    <property type="match status" value="2"/>
</dbReference>
<evidence type="ECO:0000313" key="8">
    <source>
        <dbReference type="Proteomes" id="UP000294933"/>
    </source>
</evidence>
<dbReference type="InterPro" id="IPR036855">
    <property type="entry name" value="Znf_CCCH_sf"/>
</dbReference>
<feature type="region of interest" description="Disordered" evidence="5">
    <location>
        <begin position="711"/>
        <end position="775"/>
    </location>
</feature>
<dbReference type="STRING" id="50990.A0A4Y7PNK6"/>
<evidence type="ECO:0000256" key="5">
    <source>
        <dbReference type="SAM" id="MobiDB-lite"/>
    </source>
</evidence>
<feature type="region of interest" description="Disordered" evidence="5">
    <location>
        <begin position="409"/>
        <end position="444"/>
    </location>
</feature>
<feature type="compositionally biased region" description="Basic and acidic residues" evidence="5">
    <location>
        <begin position="119"/>
        <end position="130"/>
    </location>
</feature>
<feature type="compositionally biased region" description="Polar residues" evidence="5">
    <location>
        <begin position="132"/>
        <end position="169"/>
    </location>
</feature>
<dbReference type="InterPro" id="IPR000571">
    <property type="entry name" value="Znf_CCCH"/>
</dbReference>
<evidence type="ECO:0000313" key="7">
    <source>
        <dbReference type="EMBL" id="TDL16169.1"/>
    </source>
</evidence>
<feature type="compositionally biased region" description="Polar residues" evidence="5">
    <location>
        <begin position="258"/>
        <end position="275"/>
    </location>
</feature>
<evidence type="ECO:0000256" key="1">
    <source>
        <dbReference type="ARBA" id="ARBA00022723"/>
    </source>
</evidence>
<organism evidence="7 8">
    <name type="scientific">Rickenella mellea</name>
    <dbReference type="NCBI Taxonomy" id="50990"/>
    <lineage>
        <taxon>Eukaryota</taxon>
        <taxon>Fungi</taxon>
        <taxon>Dikarya</taxon>
        <taxon>Basidiomycota</taxon>
        <taxon>Agaricomycotina</taxon>
        <taxon>Agaricomycetes</taxon>
        <taxon>Hymenochaetales</taxon>
        <taxon>Rickenellaceae</taxon>
        <taxon>Rickenella</taxon>
    </lineage>
</organism>
<feature type="compositionally biased region" description="Low complexity" evidence="5">
    <location>
        <begin position="748"/>
        <end position="761"/>
    </location>
</feature>
<feature type="domain" description="C3H1-type" evidence="6">
    <location>
        <begin position="67"/>
        <end position="94"/>
    </location>
</feature>
<feature type="compositionally biased region" description="Polar residues" evidence="5">
    <location>
        <begin position="411"/>
        <end position="433"/>
    </location>
</feature>
<keyword evidence="8" id="KW-1185">Reference proteome</keyword>
<feature type="zinc finger region" description="C3H1-type" evidence="4">
    <location>
        <begin position="37"/>
        <end position="64"/>
    </location>
</feature>
<feature type="compositionally biased region" description="Basic and acidic residues" evidence="5">
    <location>
        <begin position="1"/>
        <end position="27"/>
    </location>
</feature>
<evidence type="ECO:0000256" key="3">
    <source>
        <dbReference type="ARBA" id="ARBA00022833"/>
    </source>
</evidence>
<feature type="domain" description="C3H1-type" evidence="6">
    <location>
        <begin position="37"/>
        <end position="64"/>
    </location>
</feature>
<feature type="compositionally biased region" description="Polar residues" evidence="5">
    <location>
        <begin position="234"/>
        <end position="249"/>
    </location>
</feature>
<sequence length="775" mass="79814">MQEADKNQDDISEASTRDKREEKDKGSKGKGPSKVKDLSHVPCKFFKVGSCTAGSSCPFSHHSNEPGQQKDVCAWYVKGNCKFGHKCALAHVLPGQSMAMDRRNKKAAQLAQGGQSNGQKDRDGKADRGKGQKSTAGGANGSRTNTNPARTSNLLGGSTAPTRVLQTGSRPPLPISKAVPAPAATAPALKDADFAAYDSSKAGETSSQNGSASATSASFDHDANTAPAPAPEQPASNGAAPSTSEQESPTKAALLPLSTPSQPRRFTGRHGSSPSVDFGPVGSPPRSSPSNPTRVNGFSPGVSPREVLVSPPLLSTSTFSAPGGQTLFMPYEQNSGSDTFRGKSGLAASLGATRTLNMDAPPPPSQRSVSGPKTFGAVDAGVLEDDDMEEFIPSSLTDLLTPGERIRRMSRTSATNPAGSPGLTSPLSRPSMNESHHRYSRSVPAPSLLSDIKSIWAEPPNADPQPPFASVLGTSPGTLGLGAPSSFKSNGGLFSGNDGPSPSLLSPSNASAAFLPGLHQHYLSRPSMTNLRGTSQTNFASPQPPMGELKGTLSPSPLSQPAHRSPNPSDPFSTYSLHSQPIPATMTTFITPELPLSPSARALQAHAPGQSLPQGLAAGYSRIHVQPPPPHLPSPAMSGTFSPGTGGISMQAQMASGIDWSTNSAANGMQHPSDPTTPPRGMVAADSGADGEVGGLNSMFSRLSYSAAAARGGAPSASNPYTAQGPVSPGGPAVPMSMGRRPSGRGWSSHPLSSPLSGPVLTNDDDDLFSMDEEK</sequence>
<feature type="region of interest" description="Disordered" evidence="5">
    <location>
        <begin position="1"/>
        <end position="37"/>
    </location>
</feature>
<dbReference type="GO" id="GO:0008270">
    <property type="term" value="F:zinc ion binding"/>
    <property type="evidence" value="ECO:0007669"/>
    <property type="project" value="UniProtKB-KW"/>
</dbReference>
<keyword evidence="3 4" id="KW-0862">Zinc</keyword>
<name>A0A4Y7PNK6_9AGAM</name>
<evidence type="ECO:0000256" key="4">
    <source>
        <dbReference type="PROSITE-ProRule" id="PRU00723"/>
    </source>
</evidence>
<feature type="region of interest" description="Disordered" evidence="5">
    <location>
        <begin position="200"/>
        <end position="303"/>
    </location>
</feature>
<feature type="compositionally biased region" description="Polar residues" evidence="5">
    <location>
        <begin position="566"/>
        <end position="578"/>
    </location>
</feature>
<feature type="region of interest" description="Disordered" evidence="5">
    <location>
        <begin position="100"/>
        <end position="179"/>
    </location>
</feature>
<dbReference type="SUPFAM" id="SSF90229">
    <property type="entry name" value="CCCH zinc finger"/>
    <property type="match status" value="1"/>
</dbReference>
<dbReference type="AlphaFoldDB" id="A0A4Y7PNK6"/>
<feature type="region of interest" description="Disordered" evidence="5">
    <location>
        <begin position="528"/>
        <end position="578"/>
    </location>
</feature>
<dbReference type="VEuPathDB" id="FungiDB:BD410DRAFT_795655"/>
<dbReference type="Proteomes" id="UP000294933">
    <property type="component" value="Unassembled WGS sequence"/>
</dbReference>
<accession>A0A4Y7PNK6</accession>
<dbReference type="PROSITE" id="PS50103">
    <property type="entry name" value="ZF_C3H1"/>
    <property type="match status" value="2"/>
</dbReference>
<dbReference type="SMART" id="SM00356">
    <property type="entry name" value="ZnF_C3H1"/>
    <property type="match status" value="2"/>
</dbReference>